<evidence type="ECO:0000256" key="5">
    <source>
        <dbReference type="SAM" id="MobiDB-lite"/>
    </source>
</evidence>
<evidence type="ECO:0000259" key="6">
    <source>
        <dbReference type="Pfam" id="PF14655"/>
    </source>
</evidence>
<reference evidence="8" key="1">
    <citation type="submission" date="2023-06" db="EMBL/GenBank/DDBJ databases">
        <authorList>
            <person name="Delattre M."/>
        </authorList>
    </citation>
    <scope>NUCLEOTIDE SEQUENCE</scope>
    <source>
        <strain evidence="8">AF72</strain>
    </source>
</reference>
<comment type="caution">
    <text evidence="8">The sequence shown here is derived from an EMBL/GenBank/DDBJ whole genome shotgun (WGS) entry which is preliminary data.</text>
</comment>
<keyword evidence="4" id="KW-0963">Cytoplasm</keyword>
<dbReference type="Proteomes" id="UP001177023">
    <property type="component" value="Unassembled WGS sequence"/>
</dbReference>
<evidence type="ECO:0000256" key="3">
    <source>
        <dbReference type="ARBA" id="ARBA00022468"/>
    </source>
</evidence>
<keyword evidence="9" id="KW-1185">Reference proteome</keyword>
<gene>
    <name evidence="8" type="ORF">MSPICULIGERA_LOCUS13611</name>
</gene>
<dbReference type="PANTHER" id="PTHR12472">
    <property type="entry name" value="RAB3-GAP REGULATORY DOMAIN"/>
    <property type="match status" value="1"/>
</dbReference>
<comment type="similarity">
    <text evidence="2">Belongs to the Rab3-GAP regulatory subunit family.</text>
</comment>
<dbReference type="GO" id="GO:0005737">
    <property type="term" value="C:cytoplasm"/>
    <property type="evidence" value="ECO:0007669"/>
    <property type="project" value="UniProtKB-SubCell"/>
</dbReference>
<sequence length="1293" mass="145947">MTLSGARLLESAFIGPDVLKQLYKFFADDLALGSSARWEARSRSRSSGGSTPDDESGPDPEKKLGVEDWKLFDTQPVDPLEDEPKDWRTMVDLQGYSNLEFLLAVHRHRFALLERNQDTGLYHISLTCTPEFLDEEAEITCAIAFGLGTNRKTERLDCICIAVGSTKGQVAFYTEKGALLFVERFASTAILDVSFEQFTDEQQVAVSTEYEIFSIQPFALLSTLARAKSQIAKGENTWAELSSTLELDVERIEPEGGGPFGSVIITGTQKQMAFDRYVTAACHGYDRQSHRPKLPNYSTFFVTRPDKHLGDFIWHEQGARGNLITAAVSEVASKMIPHFGIRKFFGWNTDESKKTWASGRPKITAYARGVLGEARVAEWLVRAPDAPLLAVVDNHARILLIDYKQRQVLRIWKGYRDARCLFVTAKEENRSALFLVIHAPRRDLLEIWSPAGFRVSARHVPSGSILLDGGGDMVLGSGSTDLSASAFLSLPDGRFLVVDVPFISAFVKTASQEDHDNLYLSKLSTDAYNDGTRCARTFSELRTTKGRHELLMSMIMAATSAEGLANACRLISEDEAAASVQELLDTISTLAKCYQDLAVPPSPVPSISKEKFKKRLQITEETFQFLAHLLDFQGSANYDEYLGFDDFIAMIDFKSKSTALRDKKLPDKDAVRLSRLLFRAFIHGSRGFAEQLEILKKLPFEEEDYLWLLLLHWVYATKPPTARETLCFLIMIEHFSKGSNEMLEKRLAECENMDRAMPLYLIFNLVRIRKDGEAPETDISCFEESDDNGKASPVNEINLHHGEADAELYNDTDAEPPIELELDELDITAGSSDWEAMHLHMEMLDCWLRIGHVMELLRRIGLEKQSFGRLLTNGIGYISEEISRYVITNKVEAAALPDLLAGRSGEHAKDFAELAVNVPESLGEDRIRCEAAWESVSIWARRKEDVNYLKMFTDYLSAITNERLRHGICRLAWDTHLGLIFRELAQLVDKTGRAPKDREARKNLGLPDVYVKQFIEACIVCLREMLSSVRDEPPVCAIEHEDWLKAAFTSSPFKYFQFTKRSSLADAAAKQSLVNYHLVLHHLHLAMALTLQVEVTTERCHLIRHLFCNIGQRAFFLPLTSHPLIPLADVDDVIAERRCLWIEKASEEFDLDHIKVARELCAEWNLGPDDAIVGLVTRLLRNGEDEEASKKITSLVHTERISEKVTHLLAARVMKFTDALEKTLNLSTENRLRTLAGEERDRVQWQSEDADGWQQSIVSLGRIAAAIRLNETADRQLRDISSVCLNHFGIRFW</sequence>
<evidence type="ECO:0000259" key="7">
    <source>
        <dbReference type="Pfam" id="PF14656"/>
    </source>
</evidence>
<dbReference type="GO" id="GO:0005096">
    <property type="term" value="F:GTPase activator activity"/>
    <property type="evidence" value="ECO:0007669"/>
    <property type="project" value="UniProtKB-KW"/>
</dbReference>
<keyword evidence="3" id="KW-0343">GTPase activation</keyword>
<protein>
    <recommendedName>
        <fullName evidence="10">Rab3 GTPase-activating protein non-catalytic subunit</fullName>
    </recommendedName>
</protein>
<evidence type="ECO:0000313" key="8">
    <source>
        <dbReference type="EMBL" id="CAJ0575299.1"/>
    </source>
</evidence>
<feature type="non-terminal residue" evidence="8">
    <location>
        <position position="1"/>
    </location>
</feature>
<evidence type="ECO:0008006" key="10">
    <source>
        <dbReference type="Google" id="ProtNLM"/>
    </source>
</evidence>
<dbReference type="EMBL" id="CATQJA010002637">
    <property type="protein sequence ID" value="CAJ0575299.1"/>
    <property type="molecule type" value="Genomic_DNA"/>
</dbReference>
<feature type="region of interest" description="Disordered" evidence="5">
    <location>
        <begin position="36"/>
        <end position="65"/>
    </location>
</feature>
<accession>A0AA36CUK5</accession>
<dbReference type="PANTHER" id="PTHR12472:SF0">
    <property type="entry name" value="RAB3 GTPASE-ACTIVATING PROTEIN NON-CATALYTIC SUBUNIT"/>
    <property type="match status" value="1"/>
</dbReference>
<organism evidence="8 9">
    <name type="scientific">Mesorhabditis spiculigera</name>
    <dbReference type="NCBI Taxonomy" id="96644"/>
    <lineage>
        <taxon>Eukaryota</taxon>
        <taxon>Metazoa</taxon>
        <taxon>Ecdysozoa</taxon>
        <taxon>Nematoda</taxon>
        <taxon>Chromadorea</taxon>
        <taxon>Rhabditida</taxon>
        <taxon>Rhabditina</taxon>
        <taxon>Rhabditomorpha</taxon>
        <taxon>Rhabditoidea</taxon>
        <taxon>Rhabditidae</taxon>
        <taxon>Mesorhabditinae</taxon>
        <taxon>Mesorhabditis</taxon>
    </lineage>
</organism>
<dbReference type="InterPro" id="IPR029257">
    <property type="entry name" value="RAB3GAP2_C"/>
</dbReference>
<comment type="subcellular location">
    <subcellularLocation>
        <location evidence="1">Cytoplasm</location>
    </subcellularLocation>
</comment>
<evidence type="ECO:0000313" key="9">
    <source>
        <dbReference type="Proteomes" id="UP001177023"/>
    </source>
</evidence>
<dbReference type="Pfam" id="PF14656">
    <property type="entry name" value="RAB3GAP2_C"/>
    <property type="match status" value="1"/>
</dbReference>
<name>A0AA36CUK5_9BILA</name>
<dbReference type="Pfam" id="PF14655">
    <property type="entry name" value="RAB3GAP2_N"/>
    <property type="match status" value="1"/>
</dbReference>
<proteinExistence type="inferred from homology"/>
<evidence type="ECO:0000256" key="2">
    <source>
        <dbReference type="ARBA" id="ARBA00008153"/>
    </source>
</evidence>
<dbReference type="InterPro" id="IPR032839">
    <property type="entry name" value="RAB3GAP_N"/>
</dbReference>
<feature type="domain" description="Rab3GAP regulatory subunit C-terminal" evidence="7">
    <location>
        <begin position="913"/>
        <end position="1201"/>
    </location>
</feature>
<evidence type="ECO:0000256" key="1">
    <source>
        <dbReference type="ARBA" id="ARBA00004496"/>
    </source>
</evidence>
<dbReference type="InterPro" id="IPR026059">
    <property type="entry name" value="Rab3GAP2"/>
</dbReference>
<evidence type="ECO:0000256" key="4">
    <source>
        <dbReference type="ARBA" id="ARBA00022490"/>
    </source>
</evidence>
<feature type="domain" description="Rab3-GAP regulatory subunit N-terminal" evidence="6">
    <location>
        <begin position="95"/>
        <end position="466"/>
    </location>
</feature>